<evidence type="ECO:0000259" key="3">
    <source>
        <dbReference type="Pfam" id="PF09925"/>
    </source>
</evidence>
<proteinExistence type="predicted"/>
<feature type="transmembrane region" description="Helical" evidence="2">
    <location>
        <begin position="43"/>
        <end position="67"/>
    </location>
</feature>
<evidence type="ECO:0000313" key="5">
    <source>
        <dbReference type="Proteomes" id="UP000757890"/>
    </source>
</evidence>
<feature type="transmembrane region" description="Helical" evidence="2">
    <location>
        <begin position="242"/>
        <end position="260"/>
    </location>
</feature>
<sequence>MTHFKWLKKEIPRWVKEEIITREAGDSLISLYRNEERHSHGEGLFVLAAVCFLTGLIFICAGVWNGLSQDEQFMMALVPLVLSILIIAAILWQDRPVMDRIPTESVRLEEAENTAEPLSGETGETASTVNGIGENRIEESTAAGNKGKDRSSLLPSVPYRHRVPDVIREAAGVFHGVSVLCAVWMVNESFKLSGDWFVLAAVSCLFLLLMSWAFPTAGLGMVYMASSVLVYRLSPYRGWPEAAAWVFLVLALPLLVRLLGERRHKAVVCYSWFWAVCVLLLIYWTASNLLWQTMFFALAAALTWMAGSMLSSWGAAAGALRLFGGAAVFGVLLEGSWSSVWKGISGNWTLWILFFVILAIDAVLLTRMGIKRDRLAALGGLTPFVMLVAASLAVFETTGVSSAIFVSIFTAFLAVAVIGRGYRSDSNLLKWVGGCLLAAAGAVRVLDAALSFGQRGIFFLVIGAAAIIVCCLTFLPHAVKKIRRKPGRKTVRRDRQPAAPADQSAFLSDLPERKTEEGGERRE</sequence>
<feature type="region of interest" description="Disordered" evidence="1">
    <location>
        <begin position="109"/>
        <end position="131"/>
    </location>
</feature>
<feature type="transmembrane region" description="Helical" evidence="2">
    <location>
        <begin position="456"/>
        <end position="479"/>
    </location>
</feature>
<accession>A0A930B671</accession>
<reference evidence="4" key="1">
    <citation type="submission" date="2020-04" db="EMBL/GenBank/DDBJ databases">
        <title>Deep metagenomics examines the oral microbiome during advanced dental caries in children, revealing novel taxa and co-occurrences with host molecules.</title>
        <authorList>
            <person name="Baker J.L."/>
            <person name="Morton J.T."/>
            <person name="Dinis M."/>
            <person name="Alvarez R."/>
            <person name="Tran N.C."/>
            <person name="Knight R."/>
            <person name="Edlund A."/>
        </authorList>
    </citation>
    <scope>NUCLEOTIDE SEQUENCE</scope>
    <source>
        <strain evidence="4">JCVI_32_bin.14</strain>
    </source>
</reference>
<dbReference type="Proteomes" id="UP000757890">
    <property type="component" value="Unassembled WGS sequence"/>
</dbReference>
<feature type="transmembrane region" description="Helical" evidence="2">
    <location>
        <begin position="267"/>
        <end position="284"/>
    </location>
</feature>
<comment type="caution">
    <text evidence="4">The sequence shown here is derived from an EMBL/GenBank/DDBJ whole genome shotgun (WGS) entry which is preliminary data.</text>
</comment>
<dbReference type="Pfam" id="PF09925">
    <property type="entry name" value="DUF2157"/>
    <property type="match status" value="1"/>
</dbReference>
<dbReference type="EMBL" id="JABZMK010000042">
    <property type="protein sequence ID" value="MBF1129664.1"/>
    <property type="molecule type" value="Genomic_DNA"/>
</dbReference>
<protein>
    <submittedName>
        <fullName evidence="4">DUF2157 domain-containing protein</fullName>
    </submittedName>
</protein>
<feature type="transmembrane region" description="Helical" evidence="2">
    <location>
        <begin position="349"/>
        <end position="368"/>
    </location>
</feature>
<feature type="transmembrane region" description="Helical" evidence="2">
    <location>
        <begin position="400"/>
        <end position="419"/>
    </location>
</feature>
<feature type="domain" description="DUF2157" evidence="3">
    <location>
        <begin position="13"/>
        <end position="94"/>
    </location>
</feature>
<feature type="transmembrane region" description="Helical" evidence="2">
    <location>
        <begin position="196"/>
        <end position="222"/>
    </location>
</feature>
<dbReference type="InterPro" id="IPR018677">
    <property type="entry name" value="DUF2157"/>
</dbReference>
<feature type="transmembrane region" description="Helical" evidence="2">
    <location>
        <begin position="431"/>
        <end position="450"/>
    </location>
</feature>
<feature type="transmembrane region" description="Helical" evidence="2">
    <location>
        <begin position="73"/>
        <end position="92"/>
    </location>
</feature>
<evidence type="ECO:0000313" key="4">
    <source>
        <dbReference type="EMBL" id="MBF1129664.1"/>
    </source>
</evidence>
<name>A0A930B671_9FIRM</name>
<feature type="transmembrane region" description="Helical" evidence="2">
    <location>
        <begin position="319"/>
        <end position="337"/>
    </location>
</feature>
<feature type="region of interest" description="Disordered" evidence="1">
    <location>
        <begin position="485"/>
        <end position="523"/>
    </location>
</feature>
<organism evidence="4 5">
    <name type="scientific">Dialister invisus</name>
    <dbReference type="NCBI Taxonomy" id="218538"/>
    <lineage>
        <taxon>Bacteria</taxon>
        <taxon>Bacillati</taxon>
        <taxon>Bacillota</taxon>
        <taxon>Negativicutes</taxon>
        <taxon>Veillonellales</taxon>
        <taxon>Veillonellaceae</taxon>
        <taxon>Dialister</taxon>
    </lineage>
</organism>
<keyword evidence="2" id="KW-0812">Transmembrane</keyword>
<feature type="compositionally biased region" description="Basic and acidic residues" evidence="1">
    <location>
        <begin position="510"/>
        <end position="523"/>
    </location>
</feature>
<keyword evidence="2" id="KW-0472">Membrane</keyword>
<dbReference type="AlphaFoldDB" id="A0A930B671"/>
<gene>
    <name evidence="4" type="ORF">HXL70_06425</name>
</gene>
<feature type="transmembrane region" description="Helical" evidence="2">
    <location>
        <begin position="290"/>
        <end position="307"/>
    </location>
</feature>
<evidence type="ECO:0000256" key="1">
    <source>
        <dbReference type="SAM" id="MobiDB-lite"/>
    </source>
</evidence>
<evidence type="ECO:0000256" key="2">
    <source>
        <dbReference type="SAM" id="Phobius"/>
    </source>
</evidence>
<feature type="transmembrane region" description="Helical" evidence="2">
    <location>
        <begin position="375"/>
        <end position="394"/>
    </location>
</feature>
<keyword evidence="2" id="KW-1133">Transmembrane helix</keyword>